<reference evidence="1 2" key="1">
    <citation type="submission" date="2024-01" db="EMBL/GenBank/DDBJ databases">
        <title>Genome assemblies of Stephania.</title>
        <authorList>
            <person name="Yang L."/>
        </authorList>
    </citation>
    <scope>NUCLEOTIDE SEQUENCE [LARGE SCALE GENOMIC DNA]</scope>
    <source>
        <strain evidence="1">JXDWG</strain>
        <tissue evidence="1">Leaf</tissue>
    </source>
</reference>
<evidence type="ECO:0000313" key="1">
    <source>
        <dbReference type="EMBL" id="KAK9148342.1"/>
    </source>
</evidence>
<evidence type="ECO:0000313" key="2">
    <source>
        <dbReference type="Proteomes" id="UP001419268"/>
    </source>
</evidence>
<name>A0AAP0PLG3_9MAGN</name>
<dbReference type="Proteomes" id="UP001419268">
    <property type="component" value="Unassembled WGS sequence"/>
</dbReference>
<evidence type="ECO:0008006" key="3">
    <source>
        <dbReference type="Google" id="ProtNLM"/>
    </source>
</evidence>
<organism evidence="1 2">
    <name type="scientific">Stephania cephalantha</name>
    <dbReference type="NCBI Taxonomy" id="152367"/>
    <lineage>
        <taxon>Eukaryota</taxon>
        <taxon>Viridiplantae</taxon>
        <taxon>Streptophyta</taxon>
        <taxon>Embryophyta</taxon>
        <taxon>Tracheophyta</taxon>
        <taxon>Spermatophyta</taxon>
        <taxon>Magnoliopsida</taxon>
        <taxon>Ranunculales</taxon>
        <taxon>Menispermaceae</taxon>
        <taxon>Menispermoideae</taxon>
        <taxon>Cissampelideae</taxon>
        <taxon>Stephania</taxon>
    </lineage>
</organism>
<dbReference type="SUPFAM" id="SSF52949">
    <property type="entry name" value="Macro domain-like"/>
    <property type="match status" value="1"/>
</dbReference>
<dbReference type="AlphaFoldDB" id="A0AAP0PLG3"/>
<dbReference type="EMBL" id="JBBNAG010000003">
    <property type="protein sequence ID" value="KAK9148342.1"/>
    <property type="molecule type" value="Genomic_DNA"/>
</dbReference>
<proteinExistence type="predicted"/>
<protein>
    <recommendedName>
        <fullName evidence="3">Cytochrome P450</fullName>
    </recommendedName>
</protein>
<gene>
    <name evidence="1" type="ORF">Scep_007099</name>
</gene>
<comment type="caution">
    <text evidence="1">The sequence shown here is derived from an EMBL/GenBank/DDBJ whole genome shotgun (WGS) entry which is preliminary data.</text>
</comment>
<keyword evidence="2" id="KW-1185">Reference proteome</keyword>
<accession>A0AAP0PLG3</accession>
<dbReference type="InterPro" id="IPR043472">
    <property type="entry name" value="Macro_dom-like"/>
</dbReference>
<dbReference type="Gene3D" id="3.40.220.10">
    <property type="entry name" value="Leucine Aminopeptidase, subunit E, domain 1"/>
    <property type="match status" value="1"/>
</dbReference>
<sequence length="142" mass="16752">MAYPKLTLHPRSSIHMPRIGYRDGSERSEWYTVERLLRKYASIYGIKIFVFTTPMKTVIQCQIFHHSLNDNPTWVTTIDRALREGIMNRGKENETWSKERTLSRESFDRDRAPRKEIKEVAGVTLLWKRSGWLDKWAIGVVV</sequence>